<evidence type="ECO:0000313" key="3">
    <source>
        <dbReference type="EMBL" id="QDT11341.1"/>
    </source>
</evidence>
<dbReference type="InterPro" id="IPR052026">
    <property type="entry name" value="ExeA_AAA_ATPase_DNA-bind"/>
</dbReference>
<evidence type="ECO:0000259" key="2">
    <source>
        <dbReference type="Pfam" id="PF13401"/>
    </source>
</evidence>
<feature type="compositionally biased region" description="Polar residues" evidence="1">
    <location>
        <begin position="641"/>
        <end position="655"/>
    </location>
</feature>
<evidence type="ECO:0000313" key="4">
    <source>
        <dbReference type="Proteomes" id="UP000319817"/>
    </source>
</evidence>
<dbReference type="InterPro" id="IPR049945">
    <property type="entry name" value="AAA_22"/>
</dbReference>
<accession>A0A517NW40</accession>
<protein>
    <recommendedName>
        <fullName evidence="2">ORC1/DEAH AAA+ ATPase domain-containing protein</fullName>
    </recommendedName>
</protein>
<feature type="compositionally biased region" description="Low complexity" evidence="1">
    <location>
        <begin position="310"/>
        <end position="326"/>
    </location>
</feature>
<feature type="region of interest" description="Disordered" evidence="1">
    <location>
        <begin position="302"/>
        <end position="326"/>
    </location>
</feature>
<dbReference type="RefSeq" id="WP_145419190.1">
    <property type="nucleotide sequence ID" value="NZ_CP036526.1"/>
</dbReference>
<gene>
    <name evidence="3" type="ORF">K239x_33360</name>
</gene>
<feature type="region of interest" description="Disordered" evidence="1">
    <location>
        <begin position="641"/>
        <end position="663"/>
    </location>
</feature>
<evidence type="ECO:0000256" key="1">
    <source>
        <dbReference type="SAM" id="MobiDB-lite"/>
    </source>
</evidence>
<feature type="domain" description="ORC1/DEAH AAA+ ATPase" evidence="2">
    <location>
        <begin position="41"/>
        <end position="169"/>
    </location>
</feature>
<proteinExistence type="predicted"/>
<dbReference type="InterPro" id="IPR027417">
    <property type="entry name" value="P-loop_NTPase"/>
</dbReference>
<sequence>MSTSPSNASIPPFPPFPSAARYVDFGSTKDTVARVSRAINSGESLALVIGPPGVGKSLVCNVLAQQFAEMLDVVMLGEIPITDAASYYRAVLHHLGVDYQSIAEGDLYVSLVDRITVNAADKNGLLIIVDEAQMLSAEVLDAIRTTTNIMKHQQPWVSAVVCGGVKLEDTLASSSMEAFTQRVATRCYLHPMNATETRQYISESIRACGSDPDATMTDEAMGAVHHACNGVPRLINQMMTEAIDCAADAEQTIIDESVVDRAWATLQQLPSPMVEEQKIVSQGAPIEFGSLSELSEMRTISDVSGQSAAVETSSVETDTVETSSVETESLDDAFDDEQDEEVASLGEIGTDEELDVVDTSNESKLAFAAGTLADDLDSEIDAEADEMSPQMRLLSGETQSAGEADGEIDAMMEQAEEAAVEAAVIEETAVEETAVEEAPAIQAEQPTIVSVQMTPATTQLFGEFDAEESLSVAEMVSQKPSLVSQSEVIAPADEIEAELTAEAEEAAAEEQFAEVEAVEIIAEEVAESDDTVSRDVVSFEAEVSEQILSVAALPQDNLQEISAVDASHEPPAEMRHTQSIDFEASLHDEVLLLNEMATQARFGGIDQDNTFANPEQPAMSSHEQPPIWLAEEQVAIDNSEQSIGQPTGQPNASDTRQFDQPERMPEPCVVQELDDMQILNDDSDLLIIEDELDVVPRPHVADVKARDTTIDVDFQAMLSKMRTGT</sequence>
<name>A0A517NW40_9BACT</name>
<dbReference type="SUPFAM" id="SSF52540">
    <property type="entry name" value="P-loop containing nucleoside triphosphate hydrolases"/>
    <property type="match status" value="1"/>
</dbReference>
<organism evidence="3 4">
    <name type="scientific">Stieleria marina</name>
    <dbReference type="NCBI Taxonomy" id="1930275"/>
    <lineage>
        <taxon>Bacteria</taxon>
        <taxon>Pseudomonadati</taxon>
        <taxon>Planctomycetota</taxon>
        <taxon>Planctomycetia</taxon>
        <taxon>Pirellulales</taxon>
        <taxon>Pirellulaceae</taxon>
        <taxon>Stieleria</taxon>
    </lineage>
</organism>
<dbReference type="AlphaFoldDB" id="A0A517NW40"/>
<keyword evidence="4" id="KW-1185">Reference proteome</keyword>
<dbReference type="PANTHER" id="PTHR35894">
    <property type="entry name" value="GENERAL SECRETION PATHWAY PROTEIN A-RELATED"/>
    <property type="match status" value="1"/>
</dbReference>
<dbReference type="Gene3D" id="3.40.50.300">
    <property type="entry name" value="P-loop containing nucleotide triphosphate hydrolases"/>
    <property type="match status" value="1"/>
</dbReference>
<dbReference type="Pfam" id="PF13401">
    <property type="entry name" value="AAA_22"/>
    <property type="match status" value="1"/>
</dbReference>
<reference evidence="3 4" key="1">
    <citation type="submission" date="2019-02" db="EMBL/GenBank/DDBJ databases">
        <title>Deep-cultivation of Planctomycetes and their phenomic and genomic characterization uncovers novel biology.</title>
        <authorList>
            <person name="Wiegand S."/>
            <person name="Jogler M."/>
            <person name="Boedeker C."/>
            <person name="Pinto D."/>
            <person name="Vollmers J."/>
            <person name="Rivas-Marin E."/>
            <person name="Kohn T."/>
            <person name="Peeters S.H."/>
            <person name="Heuer A."/>
            <person name="Rast P."/>
            <person name="Oberbeckmann S."/>
            <person name="Bunk B."/>
            <person name="Jeske O."/>
            <person name="Meyerdierks A."/>
            <person name="Storesund J.E."/>
            <person name="Kallscheuer N."/>
            <person name="Luecker S."/>
            <person name="Lage O.M."/>
            <person name="Pohl T."/>
            <person name="Merkel B.J."/>
            <person name="Hornburger P."/>
            <person name="Mueller R.-W."/>
            <person name="Bruemmer F."/>
            <person name="Labrenz M."/>
            <person name="Spormann A.M."/>
            <person name="Op den Camp H."/>
            <person name="Overmann J."/>
            <person name="Amann R."/>
            <person name="Jetten M.S.M."/>
            <person name="Mascher T."/>
            <person name="Medema M.H."/>
            <person name="Devos D.P."/>
            <person name="Kaster A.-K."/>
            <person name="Ovreas L."/>
            <person name="Rohde M."/>
            <person name="Galperin M.Y."/>
            <person name="Jogler C."/>
        </authorList>
    </citation>
    <scope>NUCLEOTIDE SEQUENCE [LARGE SCALE GENOMIC DNA]</scope>
    <source>
        <strain evidence="3 4">K23_9</strain>
    </source>
</reference>
<dbReference type="Proteomes" id="UP000319817">
    <property type="component" value="Chromosome"/>
</dbReference>
<dbReference type="EMBL" id="CP036526">
    <property type="protein sequence ID" value="QDT11341.1"/>
    <property type="molecule type" value="Genomic_DNA"/>
</dbReference>
<dbReference type="OrthoDB" id="227226at2"/>
<dbReference type="PANTHER" id="PTHR35894:SF1">
    <property type="entry name" value="PHOSPHORIBULOKINASE _ URIDINE KINASE FAMILY"/>
    <property type="match status" value="1"/>
</dbReference>
<dbReference type="GO" id="GO:0016887">
    <property type="term" value="F:ATP hydrolysis activity"/>
    <property type="evidence" value="ECO:0007669"/>
    <property type="project" value="InterPro"/>
</dbReference>